<accession>A0ABS4FSX2</accession>
<keyword evidence="1" id="KW-0812">Transmembrane</keyword>
<dbReference type="GO" id="GO:0000428">
    <property type="term" value="C:DNA-directed RNA polymerase complex"/>
    <property type="evidence" value="ECO:0007669"/>
    <property type="project" value="UniProtKB-KW"/>
</dbReference>
<keyword evidence="2" id="KW-0240">DNA-directed RNA polymerase</keyword>
<comment type="caution">
    <text evidence="2">The sequence shown here is derived from an EMBL/GenBank/DDBJ whole genome shotgun (WGS) entry which is preliminary data.</text>
</comment>
<evidence type="ECO:0000313" key="3">
    <source>
        <dbReference type="Proteomes" id="UP001519272"/>
    </source>
</evidence>
<dbReference type="EMBL" id="JAGGKG010000009">
    <property type="protein sequence ID" value="MBP1905650.1"/>
    <property type="molecule type" value="Genomic_DNA"/>
</dbReference>
<dbReference type="RefSeq" id="WP_210089269.1">
    <property type="nucleotide sequence ID" value="NZ_JAGGKG010000009.1"/>
</dbReference>
<organism evidence="2 3">
    <name type="scientific">Paenibacillus turicensis</name>
    <dbReference type="NCBI Taxonomy" id="160487"/>
    <lineage>
        <taxon>Bacteria</taxon>
        <taxon>Bacillati</taxon>
        <taxon>Bacillota</taxon>
        <taxon>Bacilli</taxon>
        <taxon>Bacillales</taxon>
        <taxon>Paenibacillaceae</taxon>
        <taxon>Paenibacillus</taxon>
    </lineage>
</organism>
<evidence type="ECO:0000256" key="1">
    <source>
        <dbReference type="SAM" id="Phobius"/>
    </source>
</evidence>
<keyword evidence="2" id="KW-0804">Transcription</keyword>
<gene>
    <name evidence="2" type="ORF">J2Z32_002280</name>
</gene>
<keyword evidence="3" id="KW-1185">Reference proteome</keyword>
<protein>
    <submittedName>
        <fullName evidence="2">DNA-directed RNA polymerase subunit RPC12/RpoP</fullName>
    </submittedName>
</protein>
<dbReference type="Proteomes" id="UP001519272">
    <property type="component" value="Unassembled WGS sequence"/>
</dbReference>
<feature type="transmembrane region" description="Helical" evidence="1">
    <location>
        <begin position="35"/>
        <end position="56"/>
    </location>
</feature>
<evidence type="ECO:0000313" key="2">
    <source>
        <dbReference type="EMBL" id="MBP1905650.1"/>
    </source>
</evidence>
<name>A0ABS4FSX2_9BACL</name>
<keyword evidence="1" id="KW-1133">Transmembrane helix</keyword>
<sequence>MNLGKKNRLAIILALLFLVYAIGFALYFKGRGGTIPMWFIGTLLLGPIIIFVRGLISFLTQMKIRNKVVCANCGETIHKKSPYLIQCPSCHQNLYVKNEKTEENEVNEQNKSIGS</sequence>
<keyword evidence="1" id="KW-0472">Membrane</keyword>
<reference evidence="2 3" key="1">
    <citation type="submission" date="2021-03" db="EMBL/GenBank/DDBJ databases">
        <title>Genomic Encyclopedia of Type Strains, Phase IV (KMG-IV): sequencing the most valuable type-strain genomes for metagenomic binning, comparative biology and taxonomic classification.</title>
        <authorList>
            <person name="Goeker M."/>
        </authorList>
    </citation>
    <scope>NUCLEOTIDE SEQUENCE [LARGE SCALE GENOMIC DNA]</scope>
    <source>
        <strain evidence="2 3">DSM 14349</strain>
    </source>
</reference>
<proteinExistence type="predicted"/>